<evidence type="ECO:0000256" key="1">
    <source>
        <dbReference type="SAM" id="Phobius"/>
    </source>
</evidence>
<dbReference type="Proteomes" id="UP000095766">
    <property type="component" value="Unassembled WGS sequence"/>
</dbReference>
<organism evidence="4 6">
    <name type="scientific">Bacteroides uniformis</name>
    <dbReference type="NCBI Taxonomy" id="820"/>
    <lineage>
        <taxon>Bacteria</taxon>
        <taxon>Pseudomonadati</taxon>
        <taxon>Bacteroidota</taxon>
        <taxon>Bacteroidia</taxon>
        <taxon>Bacteroidales</taxon>
        <taxon>Bacteroidaceae</taxon>
        <taxon>Bacteroides</taxon>
    </lineage>
</organism>
<dbReference type="AlphaFoldDB" id="A0A174KGT4"/>
<dbReference type="Pfam" id="PF04608">
    <property type="entry name" value="PgpA"/>
    <property type="match status" value="1"/>
</dbReference>
<feature type="transmembrane region" description="Helical" evidence="1">
    <location>
        <begin position="163"/>
        <end position="187"/>
    </location>
</feature>
<dbReference type="InterPro" id="IPR026037">
    <property type="entry name" value="PgpA"/>
</dbReference>
<dbReference type="CDD" id="cd06971">
    <property type="entry name" value="PgpA"/>
    <property type="match status" value="1"/>
</dbReference>
<feature type="transmembrane region" description="Helical" evidence="1">
    <location>
        <begin position="77"/>
        <end position="98"/>
    </location>
</feature>
<dbReference type="InterPro" id="IPR036681">
    <property type="entry name" value="PgpA-like_sf"/>
</dbReference>
<reference evidence="5 6" key="1">
    <citation type="submission" date="2015-09" db="EMBL/GenBank/DDBJ databases">
        <authorList>
            <consortium name="Pathogen Informatics"/>
        </authorList>
    </citation>
    <scope>NUCLEOTIDE SEQUENCE [LARGE SCALE GENOMIC DNA]</scope>
    <source>
        <strain evidence="3 5">2789STDY5834847</strain>
        <strain evidence="4 6">2789STDY5834898</strain>
    </source>
</reference>
<evidence type="ECO:0000259" key="2">
    <source>
        <dbReference type="Pfam" id="PF04608"/>
    </source>
</evidence>
<gene>
    <name evidence="4" type="primary">pgpA</name>
    <name evidence="3" type="ORF">ERS852462_01578</name>
    <name evidence="4" type="ORF">ERS852510_00802</name>
</gene>
<proteinExistence type="predicted"/>
<sequence>MIALYHFITFITLLHLSLYRFYRIYHLITFLMKKPSLLPVIIGTGFGSGFSPFAPGTAGALLATLIWFGLSYLVSSACLLWLTVALILVFTLAGIWAANRLEASWGEDPSRVVVDEMVGVWIALLAAPAGHVWYALGAFVLFRLFDIFKPLGIRRMESLPGGIGVMMDDILSGVYGFIILIVARWIIS</sequence>
<dbReference type="PANTHER" id="PTHR36305">
    <property type="entry name" value="PHOSPHATIDYLGLYCEROPHOSPHATASE A"/>
    <property type="match status" value="1"/>
</dbReference>
<dbReference type="InterPro" id="IPR007686">
    <property type="entry name" value="YutG/PgpA"/>
</dbReference>
<evidence type="ECO:0000313" key="6">
    <source>
        <dbReference type="Proteomes" id="UP000095766"/>
    </source>
</evidence>
<accession>A0A174KGT4</accession>
<protein>
    <submittedName>
        <fullName evidence="4">Phosphatidylglycerophosphatase</fullName>
        <ecNumber evidence="4">3.1.3.27</ecNumber>
    </submittedName>
</protein>
<dbReference type="GO" id="GO:0006629">
    <property type="term" value="P:lipid metabolic process"/>
    <property type="evidence" value="ECO:0007669"/>
    <property type="project" value="InterPro"/>
</dbReference>
<keyword evidence="1" id="KW-1133">Transmembrane helix</keyword>
<evidence type="ECO:0000313" key="4">
    <source>
        <dbReference type="EMBL" id="CUP08815.1"/>
    </source>
</evidence>
<dbReference type="EMBL" id="CZAF01000004">
    <property type="protein sequence ID" value="CUO79019.1"/>
    <property type="molecule type" value="Genomic_DNA"/>
</dbReference>
<dbReference type="SUPFAM" id="SSF101307">
    <property type="entry name" value="YutG-like"/>
    <property type="match status" value="1"/>
</dbReference>
<feature type="transmembrane region" description="Helical" evidence="1">
    <location>
        <begin position="7"/>
        <end position="25"/>
    </location>
</feature>
<dbReference type="PANTHER" id="PTHR36305:SF1">
    <property type="entry name" value="PHOSPHATIDYLGLYCEROPHOSPHATASE A"/>
    <property type="match status" value="1"/>
</dbReference>
<dbReference type="EMBL" id="CZAO01000003">
    <property type="protein sequence ID" value="CUP08815.1"/>
    <property type="molecule type" value="Genomic_DNA"/>
</dbReference>
<keyword evidence="1" id="KW-0472">Membrane</keyword>
<dbReference type="Proteomes" id="UP000095614">
    <property type="component" value="Unassembled WGS sequence"/>
</dbReference>
<feature type="transmembrane region" description="Helical" evidence="1">
    <location>
        <begin position="37"/>
        <end position="70"/>
    </location>
</feature>
<feature type="domain" description="YutG/PgpA" evidence="2">
    <location>
        <begin position="42"/>
        <end position="183"/>
    </location>
</feature>
<keyword evidence="4" id="KW-0378">Hydrolase</keyword>
<evidence type="ECO:0000313" key="3">
    <source>
        <dbReference type="EMBL" id="CUO79019.1"/>
    </source>
</evidence>
<name>A0A174KGT4_BACUN</name>
<evidence type="ECO:0000313" key="5">
    <source>
        <dbReference type="Proteomes" id="UP000095614"/>
    </source>
</evidence>
<dbReference type="GO" id="GO:0008962">
    <property type="term" value="F:phosphatidylglycerophosphatase activity"/>
    <property type="evidence" value="ECO:0007669"/>
    <property type="project" value="UniProtKB-EC"/>
</dbReference>
<keyword evidence="1" id="KW-0812">Transmembrane</keyword>
<feature type="transmembrane region" description="Helical" evidence="1">
    <location>
        <begin position="118"/>
        <end position="142"/>
    </location>
</feature>
<dbReference type="EC" id="3.1.3.27" evidence="4"/>